<dbReference type="AlphaFoldDB" id="A0A9D7SSF6"/>
<evidence type="ECO:0000313" key="2">
    <source>
        <dbReference type="Proteomes" id="UP000808337"/>
    </source>
</evidence>
<protein>
    <submittedName>
        <fullName evidence="1">Uncharacterized protein</fullName>
    </submittedName>
</protein>
<dbReference type="Proteomes" id="UP000808337">
    <property type="component" value="Unassembled WGS sequence"/>
</dbReference>
<reference evidence="1 2" key="1">
    <citation type="submission" date="2020-10" db="EMBL/GenBank/DDBJ databases">
        <title>Connecting structure to function with the recovery of over 1000 high-quality activated sludge metagenome-assembled genomes encoding full-length rRNA genes using long-read sequencing.</title>
        <authorList>
            <person name="Singleton C.M."/>
            <person name="Petriglieri F."/>
            <person name="Kristensen J.M."/>
            <person name="Kirkegaard R.H."/>
            <person name="Michaelsen T.Y."/>
            <person name="Andersen M.H."/>
            <person name="Karst S.M."/>
            <person name="Dueholm M.S."/>
            <person name="Nielsen P.H."/>
            <person name="Albertsen M."/>
        </authorList>
    </citation>
    <scope>NUCLEOTIDE SEQUENCE [LARGE SCALE GENOMIC DNA]</scope>
    <source>
        <strain evidence="1">Ribe_18-Q3-R11-54_MAXAC.273</strain>
    </source>
</reference>
<proteinExistence type="predicted"/>
<dbReference type="EMBL" id="JADKGY010000001">
    <property type="protein sequence ID" value="MBK9981284.1"/>
    <property type="molecule type" value="Genomic_DNA"/>
</dbReference>
<accession>A0A9D7SSF6</accession>
<organism evidence="1 2">
    <name type="scientific">Candidatus Opimibacter skivensis</name>
    <dbReference type="NCBI Taxonomy" id="2982028"/>
    <lineage>
        <taxon>Bacteria</taxon>
        <taxon>Pseudomonadati</taxon>
        <taxon>Bacteroidota</taxon>
        <taxon>Saprospiria</taxon>
        <taxon>Saprospirales</taxon>
        <taxon>Saprospiraceae</taxon>
        <taxon>Candidatus Opimibacter</taxon>
    </lineage>
</organism>
<sequence length="155" mass="18772">MILRLSFFILIQFYTLQVFTQKLNYHIVRSAILFYPKNDEDTISIQNNIRNLEALDTNQIQKKYLKDYYSDLGRFYWFLAHGKNKILYQQKAFAAYSKTLFHKSHDHRALWFFALYYAYHDDCEKAKIFMTSYKKHSDKKKWNTECIAFAEAQCQ</sequence>
<evidence type="ECO:0000313" key="1">
    <source>
        <dbReference type="EMBL" id="MBK9981284.1"/>
    </source>
</evidence>
<gene>
    <name evidence="1" type="ORF">IPP15_02470</name>
</gene>
<name>A0A9D7SSF6_9BACT</name>
<comment type="caution">
    <text evidence="1">The sequence shown here is derived from an EMBL/GenBank/DDBJ whole genome shotgun (WGS) entry which is preliminary data.</text>
</comment>